<keyword evidence="12" id="KW-1185">Reference proteome</keyword>
<dbReference type="GO" id="GO:0061809">
    <property type="term" value="F:NAD+ nucleosidase activity, cyclic ADP-ribose generating"/>
    <property type="evidence" value="ECO:0007669"/>
    <property type="project" value="UniProtKB-EC"/>
</dbReference>
<dbReference type="InterPro" id="IPR001611">
    <property type="entry name" value="Leu-rich_rpt"/>
</dbReference>
<sequence>MCLILGRNEMTCIQEIVQLIFKELRRVPLDVAKYEVGIDSHVNELIKLLYDDGLKDVRIVGICGMGGIGKTTIAKAVFNQIFDQFENYCFLGDVRENSENRGLAYLQEQLLNEILKEKDMKIYNPDWGITMINNRLCRIKVLVVLDDVNELHQLEYLAGGHNWFGSGSKIIITTRDEHLLGVHKVDEIYKVEPLNCEDALELFSWHAFETTHPPEDYVKISCRVIDYAKGLPLALKVLGSLLHKRSIQQWESEINKLKKFPNRRIVDVLRISYDSLDDTEKYIFLDIACLFKGKELCDVIDLLTSSEFYPNIGISVLVQRSLITINKGIVCMHDLIQELGKEIVFQESPKDPGNRSRLWYHEDICKVLIENKVTNRIEGIMLNTSITKMLRVHADAFETMTNLRVLTINNVCLSGRLTKFSSQLIYVDWNGFPSSSLPINFHPEKLVQLHLRGSHIKQMWPSIKILNKLKILDLSESQCLKNTPDFSGLPSLESLNLDYCTSLVEVHPSIAFHERLIIWKMEGCKNLRSLPRSIKMKSLVFFSVRHCSKLKKFPEIEGEMSCLKSLRLDETAIKDFPGIVWKLPSLERLSFPDCKNLESIPNIVCNLRSLRLLDLSYSKIEEIPGIIGDMISLVNLNLSGLAIKDLPSSIEHLIGLQKLQLDNCKKIKSLPSNIYKMKSLRILSLRGCLKLEKFPDIARERKGLGLVLDFIETSTEQLPSIIQLSNLRLLVLSGCTGLLQLEESISGLRSLQSLCVNNCNLLEGSIPSCLGCLSSLQELNLCGNNFASLPGINQLTKLKRLFLDQCSRLQVLSSLPSSILYVSAPGCKSLERVSFPPSIDSPRRFILTHCPKFSLSESLLQETEETDFVVLSGSEIPEWFSSKSEGSSVSLWADPHCYSKLKAIAVCAVFKSDPEHNLNIPFDLKVNGYTTRLCDKLTSPSVHSDFVSGDVIQFQKKLFKPGPFPLIHDRCYIEASMTLDYMEPEVKRCGIHLVMKKQDENP</sequence>
<dbReference type="SMART" id="SM00369">
    <property type="entry name" value="LRR_TYP"/>
    <property type="match status" value="3"/>
</dbReference>
<name>A0A5J5ANR0_9ASTE</name>
<dbReference type="Pfam" id="PF20160">
    <property type="entry name" value="C-JID"/>
    <property type="match status" value="1"/>
</dbReference>
<dbReference type="Gene3D" id="3.40.50.300">
    <property type="entry name" value="P-loop containing nucleotide triphosphate hydrolases"/>
    <property type="match status" value="1"/>
</dbReference>
<dbReference type="InterPro" id="IPR045344">
    <property type="entry name" value="C-JID"/>
</dbReference>
<keyword evidence="5" id="KW-0520">NAD</keyword>
<evidence type="ECO:0000256" key="4">
    <source>
        <dbReference type="ARBA" id="ARBA00022821"/>
    </source>
</evidence>
<dbReference type="PROSITE" id="PS51450">
    <property type="entry name" value="LRR"/>
    <property type="match status" value="1"/>
</dbReference>
<evidence type="ECO:0000313" key="11">
    <source>
        <dbReference type="EMBL" id="KAA8531869.1"/>
    </source>
</evidence>
<evidence type="ECO:0000256" key="3">
    <source>
        <dbReference type="ARBA" id="ARBA00022737"/>
    </source>
</evidence>
<dbReference type="InterPro" id="IPR044974">
    <property type="entry name" value="Disease_R_plants"/>
</dbReference>
<dbReference type="SUPFAM" id="SSF52058">
    <property type="entry name" value="L domain-like"/>
    <property type="match status" value="2"/>
</dbReference>
<keyword evidence="3" id="KW-0677">Repeat</keyword>
<evidence type="ECO:0000256" key="6">
    <source>
        <dbReference type="ARBA" id="ARBA00047304"/>
    </source>
</evidence>
<dbReference type="FunFam" id="1.10.8.430:FF:000002">
    <property type="entry name" value="Disease resistance protein (TIR-NBS-LRR class)"/>
    <property type="match status" value="1"/>
</dbReference>
<dbReference type="PANTHER" id="PTHR11017:SF573">
    <property type="entry name" value="ADP-RIBOSYL CYCLASE_CYCLIC ADP-RIBOSE HYDROLASE"/>
    <property type="match status" value="1"/>
</dbReference>
<accession>A0A5J5ANR0</accession>
<dbReference type="Pfam" id="PF23282">
    <property type="entry name" value="WHD_ROQ1"/>
    <property type="match status" value="1"/>
</dbReference>
<dbReference type="GO" id="GO:0043531">
    <property type="term" value="F:ADP binding"/>
    <property type="evidence" value="ECO:0007669"/>
    <property type="project" value="InterPro"/>
</dbReference>
<dbReference type="InterPro" id="IPR003591">
    <property type="entry name" value="Leu-rich_rpt_typical-subtyp"/>
</dbReference>
<reference evidence="11 12" key="1">
    <citation type="submission" date="2019-09" db="EMBL/GenBank/DDBJ databases">
        <title>A chromosome-level genome assembly of the Chinese tupelo Nyssa sinensis.</title>
        <authorList>
            <person name="Yang X."/>
            <person name="Kang M."/>
            <person name="Yang Y."/>
            <person name="Xiong H."/>
            <person name="Wang M."/>
            <person name="Zhang Z."/>
            <person name="Wang Z."/>
            <person name="Wu H."/>
            <person name="Ma T."/>
            <person name="Liu J."/>
            <person name="Xi Z."/>
        </authorList>
    </citation>
    <scope>NUCLEOTIDE SEQUENCE [LARGE SCALE GENOMIC DNA]</scope>
    <source>
        <strain evidence="11">J267</strain>
        <tissue evidence="11">Leaf</tissue>
    </source>
</reference>
<dbReference type="Pfam" id="PF00931">
    <property type="entry name" value="NB-ARC"/>
    <property type="match status" value="1"/>
</dbReference>
<dbReference type="PRINTS" id="PR00364">
    <property type="entry name" value="DISEASERSIST"/>
</dbReference>
<evidence type="ECO:0000313" key="12">
    <source>
        <dbReference type="Proteomes" id="UP000325577"/>
    </source>
</evidence>
<feature type="domain" description="NB-ARC" evidence="7">
    <location>
        <begin position="39"/>
        <end position="210"/>
    </location>
</feature>
<dbReference type="GO" id="GO:0051707">
    <property type="term" value="P:response to other organism"/>
    <property type="evidence" value="ECO:0007669"/>
    <property type="project" value="UniProtKB-ARBA"/>
</dbReference>
<dbReference type="InterPro" id="IPR055414">
    <property type="entry name" value="LRR_R13L4/SHOC2-like"/>
</dbReference>
<dbReference type="AlphaFoldDB" id="A0A5J5ANR0"/>
<dbReference type="EC" id="3.2.2.6" evidence="1"/>
<evidence type="ECO:0000259" key="7">
    <source>
        <dbReference type="Pfam" id="PF00931"/>
    </source>
</evidence>
<protein>
    <recommendedName>
        <fullName evidence="1">ADP-ribosyl cyclase/cyclic ADP-ribose hydrolase</fullName>
        <ecNumber evidence="1">3.2.2.6</ecNumber>
    </recommendedName>
</protein>
<dbReference type="Gene3D" id="1.10.8.430">
    <property type="entry name" value="Helical domain of apoptotic protease-activating factors"/>
    <property type="match status" value="1"/>
</dbReference>
<evidence type="ECO:0000256" key="2">
    <source>
        <dbReference type="ARBA" id="ARBA00022614"/>
    </source>
</evidence>
<dbReference type="OrthoDB" id="1901675at2759"/>
<dbReference type="SUPFAM" id="SSF52540">
    <property type="entry name" value="P-loop containing nucleoside triphosphate hydrolases"/>
    <property type="match status" value="1"/>
</dbReference>
<proteinExistence type="predicted"/>
<dbReference type="Gene3D" id="3.80.10.10">
    <property type="entry name" value="Ribonuclease Inhibitor"/>
    <property type="match status" value="3"/>
</dbReference>
<dbReference type="InterPro" id="IPR002182">
    <property type="entry name" value="NB-ARC"/>
</dbReference>
<keyword evidence="4" id="KW-0611">Plant defense</keyword>
<evidence type="ECO:0000259" key="10">
    <source>
        <dbReference type="Pfam" id="PF23598"/>
    </source>
</evidence>
<dbReference type="InterPro" id="IPR032675">
    <property type="entry name" value="LRR_dom_sf"/>
</dbReference>
<dbReference type="PANTHER" id="PTHR11017">
    <property type="entry name" value="LEUCINE-RICH REPEAT-CONTAINING PROTEIN"/>
    <property type="match status" value="1"/>
</dbReference>
<evidence type="ECO:0000259" key="8">
    <source>
        <dbReference type="Pfam" id="PF20160"/>
    </source>
</evidence>
<dbReference type="Proteomes" id="UP000325577">
    <property type="component" value="Linkage Group LG2"/>
</dbReference>
<dbReference type="InterPro" id="IPR027417">
    <property type="entry name" value="P-loop_NTPase"/>
</dbReference>
<dbReference type="InterPro" id="IPR042197">
    <property type="entry name" value="Apaf_helical"/>
</dbReference>
<dbReference type="Pfam" id="PF23598">
    <property type="entry name" value="LRR_14"/>
    <property type="match status" value="1"/>
</dbReference>
<organism evidence="11 12">
    <name type="scientific">Nyssa sinensis</name>
    <dbReference type="NCBI Taxonomy" id="561372"/>
    <lineage>
        <taxon>Eukaryota</taxon>
        <taxon>Viridiplantae</taxon>
        <taxon>Streptophyta</taxon>
        <taxon>Embryophyta</taxon>
        <taxon>Tracheophyta</taxon>
        <taxon>Spermatophyta</taxon>
        <taxon>Magnoliopsida</taxon>
        <taxon>eudicotyledons</taxon>
        <taxon>Gunneridae</taxon>
        <taxon>Pentapetalae</taxon>
        <taxon>asterids</taxon>
        <taxon>Cornales</taxon>
        <taxon>Nyssaceae</taxon>
        <taxon>Nyssa</taxon>
    </lineage>
</organism>
<evidence type="ECO:0000256" key="1">
    <source>
        <dbReference type="ARBA" id="ARBA00011982"/>
    </source>
</evidence>
<keyword evidence="2" id="KW-0433">Leucine-rich repeat</keyword>
<comment type="catalytic activity">
    <reaction evidence="6">
        <text>NAD(+) + H2O = ADP-D-ribose + nicotinamide + H(+)</text>
        <dbReference type="Rhea" id="RHEA:16301"/>
        <dbReference type="ChEBI" id="CHEBI:15377"/>
        <dbReference type="ChEBI" id="CHEBI:15378"/>
        <dbReference type="ChEBI" id="CHEBI:17154"/>
        <dbReference type="ChEBI" id="CHEBI:57540"/>
        <dbReference type="ChEBI" id="CHEBI:57967"/>
        <dbReference type="EC" id="3.2.2.6"/>
    </reaction>
    <physiologicalReaction direction="left-to-right" evidence="6">
        <dbReference type="Rhea" id="RHEA:16302"/>
    </physiologicalReaction>
</comment>
<dbReference type="EMBL" id="CM018043">
    <property type="protein sequence ID" value="KAA8531869.1"/>
    <property type="molecule type" value="Genomic_DNA"/>
</dbReference>
<feature type="domain" description="Disease resistance protein Roq1-like winged-helix" evidence="9">
    <location>
        <begin position="279"/>
        <end position="347"/>
    </location>
</feature>
<feature type="domain" description="Disease resistance R13L4/SHOC-2-like LRR" evidence="10">
    <location>
        <begin position="602"/>
        <end position="688"/>
    </location>
</feature>
<dbReference type="GO" id="GO:0006952">
    <property type="term" value="P:defense response"/>
    <property type="evidence" value="ECO:0007669"/>
    <property type="project" value="UniProtKB-KW"/>
</dbReference>
<evidence type="ECO:0000259" key="9">
    <source>
        <dbReference type="Pfam" id="PF23282"/>
    </source>
</evidence>
<feature type="domain" description="C-JID" evidence="8">
    <location>
        <begin position="871"/>
        <end position="998"/>
    </location>
</feature>
<gene>
    <name evidence="11" type="ORF">F0562_006414</name>
</gene>
<dbReference type="InterPro" id="IPR058192">
    <property type="entry name" value="WHD_ROQ1-like"/>
</dbReference>
<evidence type="ECO:0000256" key="5">
    <source>
        <dbReference type="ARBA" id="ARBA00023027"/>
    </source>
</evidence>